<dbReference type="PROSITE" id="PS01311">
    <property type="entry name" value="LGT"/>
    <property type="match status" value="1"/>
</dbReference>
<keyword evidence="4 7" id="KW-0812">Transmembrane</keyword>
<proteinExistence type="inferred from homology"/>
<feature type="transmembrane region" description="Helical" evidence="7">
    <location>
        <begin position="246"/>
        <end position="263"/>
    </location>
</feature>
<evidence type="ECO:0000256" key="5">
    <source>
        <dbReference type="ARBA" id="ARBA00022989"/>
    </source>
</evidence>
<evidence type="ECO:0000256" key="2">
    <source>
        <dbReference type="ARBA" id="ARBA00022475"/>
    </source>
</evidence>
<protein>
    <recommendedName>
        <fullName evidence="7">Phosphatidylglycerol--prolipoprotein diacylglyceryl transferase</fullName>
        <ecNumber evidence="7">2.5.1.145</ecNumber>
    </recommendedName>
</protein>
<keyword evidence="6 7" id="KW-0472">Membrane</keyword>
<feature type="transmembrane region" description="Helical" evidence="7">
    <location>
        <begin position="130"/>
        <end position="149"/>
    </location>
</feature>
<accession>A0A1T4NVM8</accession>
<comment type="pathway">
    <text evidence="7">Protein modification; lipoprotein biosynthesis (diacylglyceryl transfer).</text>
</comment>
<comment type="similarity">
    <text evidence="1 7">Belongs to the Lgt family.</text>
</comment>
<evidence type="ECO:0000256" key="1">
    <source>
        <dbReference type="ARBA" id="ARBA00007150"/>
    </source>
</evidence>
<dbReference type="EMBL" id="FUXA01000010">
    <property type="protein sequence ID" value="SJZ83271.1"/>
    <property type="molecule type" value="Genomic_DNA"/>
</dbReference>
<evidence type="ECO:0000313" key="8">
    <source>
        <dbReference type="EMBL" id="SJZ83271.1"/>
    </source>
</evidence>
<dbReference type="EC" id="2.5.1.145" evidence="7"/>
<keyword evidence="3 7" id="KW-0808">Transferase</keyword>
<dbReference type="PANTHER" id="PTHR30589:SF0">
    <property type="entry name" value="PHOSPHATIDYLGLYCEROL--PROLIPOPROTEIN DIACYLGLYCERYL TRANSFERASE"/>
    <property type="match status" value="1"/>
</dbReference>
<dbReference type="AlphaFoldDB" id="A0A1T4NVM8"/>
<name>A0A1T4NVM8_9FIRM</name>
<feature type="binding site" evidence="7">
    <location>
        <position position="151"/>
    </location>
    <ligand>
        <name>a 1,2-diacyl-sn-glycero-3-phospho-(1'-sn-glycerol)</name>
        <dbReference type="ChEBI" id="CHEBI:64716"/>
    </ligand>
</feature>
<keyword evidence="2 7" id="KW-1003">Cell membrane</keyword>
<keyword evidence="5 7" id="KW-1133">Transmembrane helix</keyword>
<feature type="transmembrane region" description="Helical" evidence="7">
    <location>
        <begin position="20"/>
        <end position="42"/>
    </location>
</feature>
<dbReference type="Proteomes" id="UP000189857">
    <property type="component" value="Unassembled WGS sequence"/>
</dbReference>
<keyword evidence="9" id="KW-1185">Reference proteome</keyword>
<reference evidence="8 9" key="1">
    <citation type="submission" date="2017-02" db="EMBL/GenBank/DDBJ databases">
        <authorList>
            <person name="Peterson S.W."/>
        </authorList>
    </citation>
    <scope>NUCLEOTIDE SEQUENCE [LARGE SCALE GENOMIC DNA]</scope>
    <source>
        <strain evidence="8 9">ATCC 17233</strain>
    </source>
</reference>
<comment type="function">
    <text evidence="7">Catalyzes the transfer of the diacylglyceryl group from phosphatidylglycerol to the sulfhydryl group of the N-terminal cysteine of a prolipoprotein, the first step in the formation of mature lipoproteins.</text>
</comment>
<comment type="catalytic activity">
    <reaction evidence="7">
        <text>L-cysteinyl-[prolipoprotein] + a 1,2-diacyl-sn-glycero-3-phospho-(1'-sn-glycerol) = an S-1,2-diacyl-sn-glyceryl-L-cysteinyl-[prolipoprotein] + sn-glycerol 1-phosphate + H(+)</text>
        <dbReference type="Rhea" id="RHEA:56712"/>
        <dbReference type="Rhea" id="RHEA-COMP:14679"/>
        <dbReference type="Rhea" id="RHEA-COMP:14680"/>
        <dbReference type="ChEBI" id="CHEBI:15378"/>
        <dbReference type="ChEBI" id="CHEBI:29950"/>
        <dbReference type="ChEBI" id="CHEBI:57685"/>
        <dbReference type="ChEBI" id="CHEBI:64716"/>
        <dbReference type="ChEBI" id="CHEBI:140658"/>
        <dbReference type="EC" id="2.5.1.145"/>
    </reaction>
</comment>
<dbReference type="RefSeq" id="WP_078787555.1">
    <property type="nucleotide sequence ID" value="NZ_FMTO01000009.1"/>
</dbReference>
<dbReference type="HAMAP" id="MF_01147">
    <property type="entry name" value="Lgt"/>
    <property type="match status" value="1"/>
</dbReference>
<evidence type="ECO:0000256" key="4">
    <source>
        <dbReference type="ARBA" id="ARBA00022692"/>
    </source>
</evidence>
<comment type="subcellular location">
    <subcellularLocation>
        <location evidence="7">Cell membrane</location>
        <topology evidence="7">Multi-pass membrane protein</topology>
    </subcellularLocation>
</comment>
<dbReference type="NCBIfam" id="TIGR00544">
    <property type="entry name" value="lgt"/>
    <property type="match status" value="1"/>
</dbReference>
<dbReference type="OrthoDB" id="871140at2"/>
<dbReference type="GO" id="GO:0008961">
    <property type="term" value="F:phosphatidylglycerol-prolipoprotein diacylglyceryl transferase activity"/>
    <property type="evidence" value="ECO:0007669"/>
    <property type="project" value="UniProtKB-UniRule"/>
</dbReference>
<feature type="transmembrane region" description="Helical" evidence="7">
    <location>
        <begin position="275"/>
        <end position="293"/>
    </location>
</feature>
<sequence>MNGISFPGLGIKFGNVPTSIYIFGIEIKLYAFVITLGFFLALFISGREAKKSGQDPEDYLDFFLWMIIPCILGARLYYIIFNWKEYFIKGRGFKETLIDLINIRGGGLAIYGGLIAGAIVAYIFNKKRKLSLPLMGDTVCMGVLIGQILGRTGNFFNREVFGEYTSSFIRMALPIDYFANDKYDTFDMYMESGIISRKMIENPEIINGQKCITVYPTFLFEALWNLAILIFIFLYRRKKKYDGELALIYIMGYGLGRFWIEGIRTDTLMMGPFKISQVVAFICFFGALGVMIYNRKRIAGGKELPCHRIKVEEKATETENN</sequence>
<gene>
    <name evidence="7" type="primary">lgt</name>
    <name evidence="8" type="ORF">SAMN02745110_01725</name>
</gene>
<dbReference type="GO" id="GO:0042158">
    <property type="term" value="P:lipoprotein biosynthetic process"/>
    <property type="evidence" value="ECO:0007669"/>
    <property type="project" value="UniProtKB-UniRule"/>
</dbReference>
<evidence type="ECO:0000256" key="7">
    <source>
        <dbReference type="HAMAP-Rule" id="MF_01147"/>
    </source>
</evidence>
<feature type="transmembrane region" description="Helical" evidence="7">
    <location>
        <begin position="62"/>
        <end position="81"/>
    </location>
</feature>
<keyword evidence="8" id="KW-0449">Lipoprotein</keyword>
<organism evidence="8 9">
    <name type="scientific">Eubacterium ruminantium</name>
    <dbReference type="NCBI Taxonomy" id="42322"/>
    <lineage>
        <taxon>Bacteria</taxon>
        <taxon>Bacillati</taxon>
        <taxon>Bacillota</taxon>
        <taxon>Clostridia</taxon>
        <taxon>Eubacteriales</taxon>
        <taxon>Eubacteriaceae</taxon>
        <taxon>Eubacterium</taxon>
    </lineage>
</organism>
<dbReference type="GO" id="GO:0005886">
    <property type="term" value="C:plasma membrane"/>
    <property type="evidence" value="ECO:0007669"/>
    <property type="project" value="UniProtKB-SubCell"/>
</dbReference>
<dbReference type="UniPathway" id="UPA00664"/>
<dbReference type="PANTHER" id="PTHR30589">
    <property type="entry name" value="PROLIPOPROTEIN DIACYLGLYCERYL TRANSFERASE"/>
    <property type="match status" value="1"/>
</dbReference>
<feature type="transmembrane region" description="Helical" evidence="7">
    <location>
        <begin position="101"/>
        <end position="123"/>
    </location>
</feature>
<dbReference type="Pfam" id="PF01790">
    <property type="entry name" value="LGT"/>
    <property type="match status" value="1"/>
</dbReference>
<dbReference type="InterPro" id="IPR001640">
    <property type="entry name" value="Lgt"/>
</dbReference>
<feature type="transmembrane region" description="Helical" evidence="7">
    <location>
        <begin position="212"/>
        <end position="234"/>
    </location>
</feature>
<evidence type="ECO:0000256" key="6">
    <source>
        <dbReference type="ARBA" id="ARBA00023136"/>
    </source>
</evidence>
<evidence type="ECO:0000313" key="9">
    <source>
        <dbReference type="Proteomes" id="UP000189857"/>
    </source>
</evidence>
<evidence type="ECO:0000256" key="3">
    <source>
        <dbReference type="ARBA" id="ARBA00022679"/>
    </source>
</evidence>